<evidence type="ECO:0000256" key="6">
    <source>
        <dbReference type="ARBA" id="ARBA00023136"/>
    </source>
</evidence>
<evidence type="ECO:0000313" key="9">
    <source>
        <dbReference type="Proteomes" id="UP001517247"/>
    </source>
</evidence>
<keyword evidence="2" id="KW-0813">Transport</keyword>
<evidence type="ECO:0000256" key="3">
    <source>
        <dbReference type="ARBA" id="ARBA00022475"/>
    </source>
</evidence>
<dbReference type="Proteomes" id="UP001517247">
    <property type="component" value="Unassembled WGS sequence"/>
</dbReference>
<feature type="transmembrane region" description="Helical" evidence="7">
    <location>
        <begin position="251"/>
        <end position="272"/>
    </location>
</feature>
<name>A0ABW9J9D4_9SPHI</name>
<feature type="transmembrane region" description="Helical" evidence="7">
    <location>
        <begin position="308"/>
        <end position="327"/>
    </location>
</feature>
<feature type="transmembrane region" description="Helical" evidence="7">
    <location>
        <begin position="211"/>
        <end position="231"/>
    </location>
</feature>
<dbReference type="EMBL" id="SSHJ02000007">
    <property type="protein sequence ID" value="MFN0256403.1"/>
    <property type="molecule type" value="Genomic_DNA"/>
</dbReference>
<dbReference type="Pfam" id="PF03825">
    <property type="entry name" value="Nuc_H_symport"/>
    <property type="match status" value="1"/>
</dbReference>
<feature type="transmembrane region" description="Helical" evidence="7">
    <location>
        <begin position="284"/>
        <end position="302"/>
    </location>
</feature>
<sequence>MNIKLRLTVMSFMQFFVWGAWLITIANYWFGTKQWDGTQFGAIFATMGFASLFMPTLTGIIADKWINAERLYALMHILYAGVLFYIPQVETPNAFFWTMLLAMCFYMPTISLSNSISYTTLKSTNLDVIKDFPPIRVWGTVGFIAAMWVTNLTGSKASAYQFYIAGTGALALGLYAFTLPACKPTKLISEKASIVDTLGLSAFKLFATYKMALFFIFSMFLGGALQLTNAYGDVFLDEFKHFPKYADSFVVKYSTIIMSISQVSETLFILAIPFFLKRFGIKKVMIIAMLAWVFRFGLFAYGDPAGNLWMIVLSCVVYGMAFDFFNISGSLFVETSTTPKTRSSAQGLFMMMTNGFGAVFGSLISGWMIDKYFTSSFNNISAVASHVDSTADNGHLLSFVKSQGINILSDGSFDKVLFMKDWQHIWLSFTIYALIITVLFAVMFKHKHTRAEEEAIKKISH</sequence>
<keyword evidence="6 7" id="KW-0472">Membrane</keyword>
<dbReference type="SUPFAM" id="SSF103473">
    <property type="entry name" value="MFS general substrate transporter"/>
    <property type="match status" value="1"/>
</dbReference>
<gene>
    <name evidence="8" type="ORF">E6A44_012510</name>
</gene>
<organism evidence="8 9">
    <name type="scientific">Pedobacter ureilyticus</name>
    <dbReference type="NCBI Taxonomy" id="1393051"/>
    <lineage>
        <taxon>Bacteria</taxon>
        <taxon>Pseudomonadati</taxon>
        <taxon>Bacteroidota</taxon>
        <taxon>Sphingobacteriia</taxon>
        <taxon>Sphingobacteriales</taxon>
        <taxon>Sphingobacteriaceae</taxon>
        <taxon>Pedobacter</taxon>
    </lineage>
</organism>
<dbReference type="InterPro" id="IPR004740">
    <property type="entry name" value="Nuc_H_symport"/>
</dbReference>
<feature type="transmembrane region" description="Helical" evidence="7">
    <location>
        <begin position="425"/>
        <end position="444"/>
    </location>
</feature>
<evidence type="ECO:0000313" key="8">
    <source>
        <dbReference type="EMBL" id="MFN0256403.1"/>
    </source>
</evidence>
<dbReference type="CDD" id="cd06177">
    <property type="entry name" value="MFS_NHS"/>
    <property type="match status" value="1"/>
</dbReference>
<feature type="transmembrane region" description="Helical" evidence="7">
    <location>
        <begin position="12"/>
        <end position="30"/>
    </location>
</feature>
<keyword evidence="5 7" id="KW-1133">Transmembrane helix</keyword>
<proteinExistence type="predicted"/>
<evidence type="ECO:0000256" key="2">
    <source>
        <dbReference type="ARBA" id="ARBA00022448"/>
    </source>
</evidence>
<comment type="subcellular location">
    <subcellularLocation>
        <location evidence="1">Cell membrane</location>
        <topology evidence="1">Multi-pass membrane protein</topology>
    </subcellularLocation>
</comment>
<protein>
    <submittedName>
        <fullName evidence="8">Nucleoside permease</fullName>
    </submittedName>
</protein>
<feature type="transmembrane region" description="Helical" evidence="7">
    <location>
        <begin position="94"/>
        <end position="114"/>
    </location>
</feature>
<dbReference type="PANTHER" id="PTHR23522">
    <property type="entry name" value="BLL5896 PROTEIN"/>
    <property type="match status" value="1"/>
</dbReference>
<feature type="transmembrane region" description="Helical" evidence="7">
    <location>
        <begin position="71"/>
        <end position="88"/>
    </location>
</feature>
<dbReference type="PANTHER" id="PTHR23522:SF4">
    <property type="entry name" value="NUCLEOSIDE PERMEASE NUPG-RELATED"/>
    <property type="match status" value="1"/>
</dbReference>
<dbReference type="RefSeq" id="WP_138723513.1">
    <property type="nucleotide sequence ID" value="NZ_SSHJ02000007.1"/>
</dbReference>
<accession>A0ABW9J9D4</accession>
<keyword evidence="9" id="KW-1185">Reference proteome</keyword>
<dbReference type="NCBIfam" id="TIGR00889">
    <property type="entry name" value="2A0110"/>
    <property type="match status" value="1"/>
</dbReference>
<feature type="transmembrane region" description="Helical" evidence="7">
    <location>
        <begin position="135"/>
        <end position="154"/>
    </location>
</feature>
<feature type="transmembrane region" description="Helical" evidence="7">
    <location>
        <begin position="348"/>
        <end position="369"/>
    </location>
</feature>
<evidence type="ECO:0000256" key="4">
    <source>
        <dbReference type="ARBA" id="ARBA00022692"/>
    </source>
</evidence>
<feature type="transmembrane region" description="Helical" evidence="7">
    <location>
        <begin position="42"/>
        <end position="62"/>
    </location>
</feature>
<evidence type="ECO:0000256" key="7">
    <source>
        <dbReference type="SAM" id="Phobius"/>
    </source>
</evidence>
<reference evidence="8 9" key="1">
    <citation type="submission" date="2024-12" db="EMBL/GenBank/DDBJ databases">
        <authorList>
            <person name="Hu S."/>
        </authorList>
    </citation>
    <scope>NUCLEOTIDE SEQUENCE [LARGE SCALE GENOMIC DNA]</scope>
    <source>
        <strain evidence="8 9">THG-T11</strain>
    </source>
</reference>
<evidence type="ECO:0000256" key="1">
    <source>
        <dbReference type="ARBA" id="ARBA00004651"/>
    </source>
</evidence>
<feature type="transmembrane region" description="Helical" evidence="7">
    <location>
        <begin position="160"/>
        <end position="182"/>
    </location>
</feature>
<evidence type="ECO:0000256" key="5">
    <source>
        <dbReference type="ARBA" id="ARBA00022989"/>
    </source>
</evidence>
<keyword evidence="3" id="KW-1003">Cell membrane</keyword>
<dbReference type="InterPro" id="IPR036259">
    <property type="entry name" value="MFS_trans_sf"/>
</dbReference>
<dbReference type="Gene3D" id="1.20.1250.20">
    <property type="entry name" value="MFS general substrate transporter like domains"/>
    <property type="match status" value="2"/>
</dbReference>
<comment type="caution">
    <text evidence="8">The sequence shown here is derived from an EMBL/GenBank/DDBJ whole genome shotgun (WGS) entry which is preliminary data.</text>
</comment>
<keyword evidence="4 7" id="KW-0812">Transmembrane</keyword>